<reference evidence="1 2" key="1">
    <citation type="submission" date="2018-05" db="EMBL/GenBank/DDBJ databases">
        <title>Genome sequencing and assembly of the regulated plant pathogen Lachnellula willkommii and related sister species for the development of diagnostic species identification markers.</title>
        <authorList>
            <person name="Giroux E."/>
            <person name="Bilodeau G."/>
        </authorList>
    </citation>
    <scope>NUCLEOTIDE SEQUENCE [LARGE SCALE GENOMIC DNA]</scope>
    <source>
        <strain evidence="1 2">CBS 197.66</strain>
    </source>
</reference>
<evidence type="ECO:0000313" key="2">
    <source>
        <dbReference type="Proteomes" id="UP000462212"/>
    </source>
</evidence>
<organism evidence="1 2">
    <name type="scientific">Lachnellula subtilissima</name>
    <dbReference type="NCBI Taxonomy" id="602034"/>
    <lineage>
        <taxon>Eukaryota</taxon>
        <taxon>Fungi</taxon>
        <taxon>Dikarya</taxon>
        <taxon>Ascomycota</taxon>
        <taxon>Pezizomycotina</taxon>
        <taxon>Leotiomycetes</taxon>
        <taxon>Helotiales</taxon>
        <taxon>Lachnaceae</taxon>
        <taxon>Lachnellula</taxon>
    </lineage>
</organism>
<dbReference type="Proteomes" id="UP000462212">
    <property type="component" value="Unassembled WGS sequence"/>
</dbReference>
<dbReference type="EMBL" id="QGMJ01000651">
    <property type="protein sequence ID" value="TVY34391.1"/>
    <property type="molecule type" value="Genomic_DNA"/>
</dbReference>
<name>A0A8H8RGA0_9HELO</name>
<comment type="caution">
    <text evidence="1">The sequence shown here is derived from an EMBL/GenBank/DDBJ whole genome shotgun (WGS) entry which is preliminary data.</text>
</comment>
<protein>
    <submittedName>
        <fullName evidence="1">Uncharacterized protein</fullName>
    </submittedName>
</protein>
<proteinExistence type="predicted"/>
<sequence length="298" mass="32659">MASMLPYHGCEEPRRPRTYMSASSLDRLLGLLATNYIAHAGTLISHPGESIQETVIAAANALFIPGSGVLRAFRFLVLYLSPRLTGSRHRYSSTPLGQAERAGALCMVVQERVLGRALESTTGTPRFSFGENIRSVPIAREIHGVCVLPMPRPGVPKYCLVEVPPHMPLRPWPLDLGSGSDSKSGILGLDSLGWNLGKNYNVPKIMISILQIVWGILTLYKTRGDQIALFGYGEFGLTVAPYAIMSIINLATNLVRLEYAAMYLVRSPEMDAAISHGGEFQGIMQELVIFQWMSIQGK</sequence>
<accession>A0A8H8RGA0</accession>
<keyword evidence="2" id="KW-1185">Reference proteome</keyword>
<dbReference type="AlphaFoldDB" id="A0A8H8RGA0"/>
<gene>
    <name evidence="1" type="ORF">LSUB1_G008516</name>
</gene>
<evidence type="ECO:0000313" key="1">
    <source>
        <dbReference type="EMBL" id="TVY34391.1"/>
    </source>
</evidence>
<dbReference type="OrthoDB" id="5406607at2759"/>